<dbReference type="PANTHER" id="PTHR43311">
    <property type="entry name" value="GLUTAMATE--TRNA LIGASE"/>
    <property type="match status" value="1"/>
</dbReference>
<keyword evidence="2" id="KW-0479">Metal-binding</keyword>
<comment type="caution">
    <text evidence="10">The sequence shown here is derived from an EMBL/GenBank/DDBJ whole genome shotgun (WGS) entry which is preliminary data.</text>
</comment>
<feature type="domain" description="Glutamyl/glutaminyl-tRNA synthetase class Ib catalytic" evidence="9">
    <location>
        <begin position="38"/>
        <end position="139"/>
    </location>
</feature>
<accession>A0A086YC72</accession>
<dbReference type="EMBL" id="JGYG01000001">
    <property type="protein sequence ID" value="KFI31872.1"/>
    <property type="molecule type" value="Genomic_DNA"/>
</dbReference>
<dbReference type="GO" id="GO:0006424">
    <property type="term" value="P:glutamyl-tRNA aminoacylation"/>
    <property type="evidence" value="ECO:0007669"/>
    <property type="project" value="TreeGrafter"/>
</dbReference>
<comment type="similarity">
    <text evidence="7">Belongs to the class-I aminoacyl-tRNA synthetase family.</text>
</comment>
<dbReference type="InterPro" id="IPR001412">
    <property type="entry name" value="aa-tRNA-synth_I_CS"/>
</dbReference>
<evidence type="ECO:0000256" key="4">
    <source>
        <dbReference type="ARBA" id="ARBA00022833"/>
    </source>
</evidence>
<dbReference type="InterPro" id="IPR020058">
    <property type="entry name" value="Glu/Gln-tRNA-synth_Ib_cat-dom"/>
</dbReference>
<evidence type="ECO:0000313" key="11">
    <source>
        <dbReference type="Proteomes" id="UP000028826"/>
    </source>
</evidence>
<feature type="domain" description="Glutamyl/glutaminyl-tRNA synthetase class Ib catalytic" evidence="9">
    <location>
        <begin position="214"/>
        <end position="308"/>
    </location>
</feature>
<dbReference type="STRING" id="195105.CN97_05500"/>
<protein>
    <submittedName>
        <fullName evidence="10">Glutamyl-tRNA synthetase</fullName>
    </submittedName>
</protein>
<sequence length="314" mass="34185">MAPSRLPMPEPLPDRGVPGGAAPRAGGIGGSALPPTRRTRFAPSPTGLLHLGHAFSALTASARATPGEFLLRIEDIDTARSRPEYEAALKDDLSWLGLSWPEPTLRQSERRDAYDNALARLAEMGLLYPCRCTRADIRAALAAPQEGTSLIGPDGPVYPGTCRDRPIAEAAPGDAIRLDMRRAVALIPPGTGFLETGPEHPGLHLLDAETMLRTIGDIVLARGDIGVAYHLAVVVDDAFQQITQIVRGEDLFEATFIHRLLQLLLDLPTPDYHHHRLIRDENGKRLAKRDDARAIRHYRAAGATPDDIRAMLEQ</sequence>
<keyword evidence="4" id="KW-0862">Zinc</keyword>
<proteinExistence type="inferred from homology"/>
<reference evidence="10 11" key="1">
    <citation type="submission" date="2014-03" db="EMBL/GenBank/DDBJ databases">
        <title>Genome of Haematobacter massiliensis CCUG 47968.</title>
        <authorList>
            <person name="Wang D."/>
            <person name="Wang G."/>
        </authorList>
    </citation>
    <scope>NUCLEOTIDE SEQUENCE [LARGE SCALE GENOMIC DNA]</scope>
    <source>
        <strain evidence="10 11">CCUG 47968</strain>
    </source>
</reference>
<dbReference type="Proteomes" id="UP000028826">
    <property type="component" value="Unassembled WGS sequence"/>
</dbReference>
<dbReference type="eggNOG" id="COG0008">
    <property type="taxonomic scope" value="Bacteria"/>
</dbReference>
<organism evidence="10 11">
    <name type="scientific">Haematobacter massiliensis</name>
    <dbReference type="NCBI Taxonomy" id="195105"/>
    <lineage>
        <taxon>Bacteria</taxon>
        <taxon>Pseudomonadati</taxon>
        <taxon>Pseudomonadota</taxon>
        <taxon>Alphaproteobacteria</taxon>
        <taxon>Rhodobacterales</taxon>
        <taxon>Paracoccaceae</taxon>
        <taxon>Haematobacter</taxon>
    </lineage>
</organism>
<keyword evidence="3 7" id="KW-0547">Nucleotide-binding</keyword>
<keyword evidence="7" id="KW-0648">Protein biosynthesis</keyword>
<evidence type="ECO:0000256" key="8">
    <source>
        <dbReference type="SAM" id="MobiDB-lite"/>
    </source>
</evidence>
<evidence type="ECO:0000256" key="1">
    <source>
        <dbReference type="ARBA" id="ARBA00022598"/>
    </source>
</evidence>
<evidence type="ECO:0000256" key="7">
    <source>
        <dbReference type="RuleBase" id="RU363037"/>
    </source>
</evidence>
<dbReference type="PANTHER" id="PTHR43311:SF1">
    <property type="entry name" value="GLUTAMYL-Q TRNA(ASP) SYNTHETASE"/>
    <property type="match status" value="1"/>
</dbReference>
<gene>
    <name evidence="10" type="ORF">CN97_05500</name>
</gene>
<keyword evidence="6 7" id="KW-0030">Aminoacyl-tRNA synthetase</keyword>
<evidence type="ECO:0000256" key="6">
    <source>
        <dbReference type="ARBA" id="ARBA00023146"/>
    </source>
</evidence>
<feature type="compositionally biased region" description="Pro residues" evidence="8">
    <location>
        <begin position="1"/>
        <end position="11"/>
    </location>
</feature>
<dbReference type="GO" id="GO:0004818">
    <property type="term" value="F:glutamate-tRNA ligase activity"/>
    <property type="evidence" value="ECO:0007669"/>
    <property type="project" value="TreeGrafter"/>
</dbReference>
<evidence type="ECO:0000256" key="3">
    <source>
        <dbReference type="ARBA" id="ARBA00022741"/>
    </source>
</evidence>
<dbReference type="InterPro" id="IPR000924">
    <property type="entry name" value="Glu/Gln-tRNA-synth"/>
</dbReference>
<evidence type="ECO:0000313" key="10">
    <source>
        <dbReference type="EMBL" id="KFI31872.1"/>
    </source>
</evidence>
<keyword evidence="1 7" id="KW-0436">Ligase</keyword>
<dbReference type="GO" id="GO:0005524">
    <property type="term" value="F:ATP binding"/>
    <property type="evidence" value="ECO:0007669"/>
    <property type="project" value="UniProtKB-KW"/>
</dbReference>
<dbReference type="InterPro" id="IPR049940">
    <property type="entry name" value="GluQ/Sye"/>
</dbReference>
<dbReference type="Gene3D" id="3.40.50.620">
    <property type="entry name" value="HUPs"/>
    <property type="match status" value="1"/>
</dbReference>
<dbReference type="RefSeq" id="WP_248700066.1">
    <property type="nucleotide sequence ID" value="NZ_JGYG01000001.1"/>
</dbReference>
<evidence type="ECO:0000256" key="5">
    <source>
        <dbReference type="ARBA" id="ARBA00022840"/>
    </source>
</evidence>
<dbReference type="NCBIfam" id="NF004315">
    <property type="entry name" value="PRK05710.1-4"/>
    <property type="match status" value="1"/>
</dbReference>
<feature type="region of interest" description="Disordered" evidence="8">
    <location>
        <begin position="1"/>
        <end position="44"/>
    </location>
</feature>
<evidence type="ECO:0000256" key="2">
    <source>
        <dbReference type="ARBA" id="ARBA00022723"/>
    </source>
</evidence>
<evidence type="ECO:0000259" key="9">
    <source>
        <dbReference type="Pfam" id="PF00749"/>
    </source>
</evidence>
<dbReference type="GO" id="GO:0005829">
    <property type="term" value="C:cytosol"/>
    <property type="evidence" value="ECO:0007669"/>
    <property type="project" value="TreeGrafter"/>
</dbReference>
<dbReference type="InterPro" id="IPR014729">
    <property type="entry name" value="Rossmann-like_a/b/a_fold"/>
</dbReference>
<dbReference type="PRINTS" id="PR00987">
    <property type="entry name" value="TRNASYNTHGLU"/>
</dbReference>
<dbReference type="Pfam" id="PF00749">
    <property type="entry name" value="tRNA-synt_1c"/>
    <property type="match status" value="2"/>
</dbReference>
<keyword evidence="5 7" id="KW-0067">ATP-binding</keyword>
<keyword evidence="11" id="KW-1185">Reference proteome</keyword>
<dbReference type="SUPFAM" id="SSF52374">
    <property type="entry name" value="Nucleotidylyl transferase"/>
    <property type="match status" value="1"/>
</dbReference>
<name>A0A086YC72_9RHOB</name>
<dbReference type="PROSITE" id="PS00178">
    <property type="entry name" value="AA_TRNA_LIGASE_I"/>
    <property type="match status" value="1"/>
</dbReference>
<dbReference type="AlphaFoldDB" id="A0A086YC72"/>